<evidence type="ECO:0000313" key="3">
    <source>
        <dbReference type="EMBL" id="KFN52231.1"/>
    </source>
</evidence>
<accession>A0A091BKC5</accession>
<comment type="catalytic activity">
    <reaction evidence="1">
        <text>an N-(ADP-alpha-D-ribosyl)-thymidine in DNA + H2O = a thymidine in DNA + ADP-D-ribose</text>
        <dbReference type="Rhea" id="RHEA:71655"/>
        <dbReference type="Rhea" id="RHEA-COMP:13556"/>
        <dbReference type="Rhea" id="RHEA-COMP:18051"/>
        <dbReference type="ChEBI" id="CHEBI:15377"/>
        <dbReference type="ChEBI" id="CHEBI:57967"/>
        <dbReference type="ChEBI" id="CHEBI:137386"/>
        <dbReference type="ChEBI" id="CHEBI:191199"/>
    </reaction>
    <physiologicalReaction direction="left-to-right" evidence="1">
        <dbReference type="Rhea" id="RHEA:71656"/>
    </physiologicalReaction>
</comment>
<dbReference type="STRING" id="1384054.N790_00235"/>
<name>A0A091BKC5_9GAMM</name>
<evidence type="ECO:0000313" key="4">
    <source>
        <dbReference type="Proteomes" id="UP000029392"/>
    </source>
</evidence>
<feature type="domain" description="Macro" evidence="2">
    <location>
        <begin position="1"/>
        <end position="162"/>
    </location>
</feature>
<comment type="caution">
    <text evidence="3">The sequence shown here is derived from an EMBL/GenBank/DDBJ whole genome shotgun (WGS) entry which is preliminary data.</text>
</comment>
<dbReference type="OrthoDB" id="9780211at2"/>
<gene>
    <name evidence="3" type="ORF">N790_00235</name>
</gene>
<dbReference type="PANTHER" id="PTHR12521">
    <property type="entry name" value="PROTEIN C6ORF130"/>
    <property type="match status" value="1"/>
</dbReference>
<dbReference type="InterPro" id="IPR043472">
    <property type="entry name" value="Macro_dom-like"/>
</dbReference>
<keyword evidence="4" id="KW-1185">Reference proteome</keyword>
<evidence type="ECO:0000256" key="1">
    <source>
        <dbReference type="ARBA" id="ARBA00035885"/>
    </source>
</evidence>
<dbReference type="PROSITE" id="PS51154">
    <property type="entry name" value="MACRO"/>
    <property type="match status" value="1"/>
</dbReference>
<dbReference type="EMBL" id="AVCH01000001">
    <property type="protein sequence ID" value="KFN52231.1"/>
    <property type="molecule type" value="Genomic_DNA"/>
</dbReference>
<dbReference type="InterPro" id="IPR050892">
    <property type="entry name" value="ADP-ribose_metab_enzymes"/>
</dbReference>
<sequence>MIRYVTGDILLSQANAIAHGVAPNDDFNQGLALSLREFSPAMYKDFRHFCQSTHPKPGTLWSWGGAGGARIVALFTQEGAYGHGAKPGRATTANVNHALRALAHEVQKEGWASLALPRLATGVGGLDWAEVKPLIEQQLGGLGIPVIVYETYHKGEPAQEGL</sequence>
<dbReference type="Proteomes" id="UP000029392">
    <property type="component" value="Unassembled WGS sequence"/>
</dbReference>
<reference evidence="3 4" key="1">
    <citation type="submission" date="2013-09" db="EMBL/GenBank/DDBJ databases">
        <title>Genome sequencing of Arenimonas malthae.</title>
        <authorList>
            <person name="Chen F."/>
            <person name="Wang G."/>
        </authorList>
    </citation>
    <scope>NUCLEOTIDE SEQUENCE [LARGE SCALE GENOMIC DNA]</scope>
    <source>
        <strain evidence="3 4">CC-JY-1</strain>
    </source>
</reference>
<dbReference type="PATRIC" id="fig|1384054.3.peg.42"/>
<dbReference type="RefSeq" id="WP_043799408.1">
    <property type="nucleotide sequence ID" value="NZ_AVCH01000001.1"/>
</dbReference>
<dbReference type="Gene3D" id="3.40.220.10">
    <property type="entry name" value="Leucine Aminopeptidase, subunit E, domain 1"/>
    <property type="match status" value="1"/>
</dbReference>
<dbReference type="SMART" id="SM00506">
    <property type="entry name" value="A1pp"/>
    <property type="match status" value="1"/>
</dbReference>
<protein>
    <recommendedName>
        <fullName evidence="2">Macro domain-containing protein</fullName>
    </recommendedName>
</protein>
<dbReference type="PANTHER" id="PTHR12521:SF0">
    <property type="entry name" value="ADP-RIBOSE GLYCOHYDROLASE OARD1"/>
    <property type="match status" value="1"/>
</dbReference>
<dbReference type="GO" id="GO:0140291">
    <property type="term" value="P:peptidyl-glutamate ADP-deribosylation"/>
    <property type="evidence" value="ECO:0007669"/>
    <property type="project" value="TreeGrafter"/>
</dbReference>
<dbReference type="InterPro" id="IPR002589">
    <property type="entry name" value="Macro_dom"/>
</dbReference>
<dbReference type="Pfam" id="PF01661">
    <property type="entry name" value="Macro"/>
    <property type="match status" value="1"/>
</dbReference>
<evidence type="ECO:0000259" key="2">
    <source>
        <dbReference type="PROSITE" id="PS51154"/>
    </source>
</evidence>
<dbReference type="eggNOG" id="COG2110">
    <property type="taxonomic scope" value="Bacteria"/>
</dbReference>
<dbReference type="SUPFAM" id="SSF52949">
    <property type="entry name" value="Macro domain-like"/>
    <property type="match status" value="1"/>
</dbReference>
<organism evidence="3 4">
    <name type="scientific">Arenimonas malthae CC-JY-1</name>
    <dbReference type="NCBI Taxonomy" id="1384054"/>
    <lineage>
        <taxon>Bacteria</taxon>
        <taxon>Pseudomonadati</taxon>
        <taxon>Pseudomonadota</taxon>
        <taxon>Gammaproteobacteria</taxon>
        <taxon>Lysobacterales</taxon>
        <taxon>Lysobacteraceae</taxon>
        <taxon>Arenimonas</taxon>
    </lineage>
</organism>
<proteinExistence type="predicted"/>
<dbReference type="AlphaFoldDB" id="A0A091BKC5"/>